<feature type="region of interest" description="Disordered" evidence="1">
    <location>
        <begin position="1"/>
        <end position="31"/>
    </location>
</feature>
<dbReference type="AlphaFoldDB" id="A0A388T7K4"/>
<evidence type="ECO:0000313" key="3">
    <source>
        <dbReference type="Proteomes" id="UP000265354"/>
    </source>
</evidence>
<evidence type="ECO:0000256" key="1">
    <source>
        <dbReference type="SAM" id="MobiDB-lite"/>
    </source>
</evidence>
<name>A0A388T7K4_9ACTN</name>
<accession>A0A388T7K4</accession>
<evidence type="ECO:0000313" key="2">
    <source>
        <dbReference type="EMBL" id="GBQ04070.1"/>
    </source>
</evidence>
<organism evidence="2 3">
    <name type="scientific">Streptomyces spongiicola</name>
    <dbReference type="NCBI Taxonomy" id="1690221"/>
    <lineage>
        <taxon>Bacteria</taxon>
        <taxon>Bacillati</taxon>
        <taxon>Actinomycetota</taxon>
        <taxon>Actinomycetes</taxon>
        <taxon>Kitasatosporales</taxon>
        <taxon>Streptomycetaceae</taxon>
        <taxon>Streptomyces</taxon>
    </lineage>
</organism>
<gene>
    <name evidence="2" type="ORF">SSP531S_55600</name>
</gene>
<proteinExistence type="predicted"/>
<dbReference type="EMBL" id="BGZL01000027">
    <property type="protein sequence ID" value="GBQ04070.1"/>
    <property type="molecule type" value="Genomic_DNA"/>
</dbReference>
<reference evidence="2 3" key="1">
    <citation type="submission" date="2018-07" db="EMBL/GenBank/DDBJ databases">
        <title>Whole Genome Shotgun Sequence of Streptomyces spongiicola strain 531S.</title>
        <authorList>
            <person name="Dohra H."/>
            <person name="Kodani S."/>
        </authorList>
    </citation>
    <scope>NUCLEOTIDE SEQUENCE [LARGE SCALE GENOMIC DNA]</scope>
    <source>
        <strain evidence="2 3">531S</strain>
    </source>
</reference>
<sequence>MGAQFGGEAEDGLDDGLRPVLPAGRPAGTVQHAAVRPDEGGLHPGAAHIEGDDVSHAYSLAAGPEKV</sequence>
<dbReference type="Proteomes" id="UP000265354">
    <property type="component" value="Unassembled WGS sequence"/>
</dbReference>
<protein>
    <submittedName>
        <fullName evidence="2">Uncharacterized protein</fullName>
    </submittedName>
</protein>
<comment type="caution">
    <text evidence="2">The sequence shown here is derived from an EMBL/GenBank/DDBJ whole genome shotgun (WGS) entry which is preliminary data.</text>
</comment>